<organism evidence="4 5">
    <name type="scientific">Mannheimia haemolytica</name>
    <name type="common">Pasteurella haemolytica</name>
    <dbReference type="NCBI Taxonomy" id="75985"/>
    <lineage>
        <taxon>Bacteria</taxon>
        <taxon>Pseudomonadati</taxon>
        <taxon>Pseudomonadota</taxon>
        <taxon>Gammaproteobacteria</taxon>
        <taxon>Pasteurellales</taxon>
        <taxon>Pasteurellaceae</taxon>
        <taxon>Mannheimia</taxon>
    </lineage>
</organism>
<dbReference type="PROSITE" id="PS00189">
    <property type="entry name" value="LIPOYL"/>
    <property type="match status" value="1"/>
</dbReference>
<evidence type="ECO:0000313" key="4">
    <source>
        <dbReference type="EMBL" id="STY58563.1"/>
    </source>
</evidence>
<dbReference type="CDD" id="cd06849">
    <property type="entry name" value="lipoyl_domain"/>
    <property type="match status" value="1"/>
</dbReference>
<evidence type="ECO:0000313" key="5">
    <source>
        <dbReference type="Proteomes" id="UP000254031"/>
    </source>
</evidence>
<dbReference type="SUPFAM" id="SSF51230">
    <property type="entry name" value="Single hybrid motif"/>
    <property type="match status" value="1"/>
</dbReference>
<comment type="cofactor">
    <cofactor evidence="1">
        <name>(R)-lipoate</name>
        <dbReference type="ChEBI" id="CHEBI:83088"/>
    </cofactor>
</comment>
<sequence length="97" mass="10522">MGDNVKRDEILVEIETDKVVLEVPASSDGILAEITQEQGATVVSKQSLGKLVVAKAGDISSATIEQKQNPRHQTANTQQLKTATRTLMIKGLRFAVY</sequence>
<dbReference type="GO" id="GO:0004149">
    <property type="term" value="F:dihydrolipoyllysine-residue succinyltransferase activity"/>
    <property type="evidence" value="ECO:0007669"/>
    <property type="project" value="UniProtKB-EC"/>
</dbReference>
<protein>
    <submittedName>
        <fullName evidence="4">Dihydrolipoyllysine-residue succinyltransferase component of 2-oxoglutarate dehydrogenase complex</fullName>
        <ecNumber evidence="4">2.3.1.61</ecNumber>
    </submittedName>
</protein>
<keyword evidence="4" id="KW-0808">Transferase</keyword>
<proteinExistence type="predicted"/>
<dbReference type="EMBL" id="UGPL01000001">
    <property type="protein sequence ID" value="STY58563.1"/>
    <property type="molecule type" value="Genomic_DNA"/>
</dbReference>
<accession>A0A378MYI4</accession>
<dbReference type="EC" id="2.3.1.61" evidence="4"/>
<dbReference type="InterPro" id="IPR011053">
    <property type="entry name" value="Single_hybrid_motif"/>
</dbReference>
<dbReference type="AlphaFoldDB" id="A0A378MYI4"/>
<dbReference type="InterPro" id="IPR003016">
    <property type="entry name" value="2-oxoA_DH_lipoyl-BS"/>
</dbReference>
<dbReference type="Gene3D" id="2.40.50.100">
    <property type="match status" value="1"/>
</dbReference>
<name>A0A378MYI4_MANHA</name>
<evidence type="ECO:0000256" key="2">
    <source>
        <dbReference type="ARBA" id="ARBA00022823"/>
    </source>
</evidence>
<evidence type="ECO:0000256" key="1">
    <source>
        <dbReference type="ARBA" id="ARBA00001938"/>
    </source>
</evidence>
<dbReference type="PROSITE" id="PS50968">
    <property type="entry name" value="BIOTINYL_LIPOYL"/>
    <property type="match status" value="1"/>
</dbReference>
<gene>
    <name evidence="4" type="primary">sucB_2</name>
    <name evidence="4" type="ORF">NCTC9380_00021</name>
</gene>
<dbReference type="Pfam" id="PF00364">
    <property type="entry name" value="Biotin_lipoyl"/>
    <property type="match status" value="1"/>
</dbReference>
<dbReference type="InterPro" id="IPR000089">
    <property type="entry name" value="Biotin_lipoyl"/>
</dbReference>
<keyword evidence="2" id="KW-0450">Lipoyl</keyword>
<reference evidence="4 5" key="1">
    <citation type="submission" date="2018-06" db="EMBL/GenBank/DDBJ databases">
        <authorList>
            <consortium name="Pathogen Informatics"/>
            <person name="Doyle S."/>
        </authorList>
    </citation>
    <scope>NUCLEOTIDE SEQUENCE [LARGE SCALE GENOMIC DNA]</scope>
    <source>
        <strain evidence="4 5">NCTC9380</strain>
    </source>
</reference>
<evidence type="ECO:0000259" key="3">
    <source>
        <dbReference type="PROSITE" id="PS50968"/>
    </source>
</evidence>
<keyword evidence="4" id="KW-0012">Acyltransferase</keyword>
<feature type="domain" description="Lipoyl-binding" evidence="3">
    <location>
        <begin position="1"/>
        <end position="52"/>
    </location>
</feature>
<dbReference type="Proteomes" id="UP000254031">
    <property type="component" value="Unassembled WGS sequence"/>
</dbReference>